<evidence type="ECO:0000256" key="1">
    <source>
        <dbReference type="ARBA" id="ARBA00006347"/>
    </source>
</evidence>
<reference evidence="3" key="1">
    <citation type="journal article" date="2012" name="Proc. Natl. Acad. Sci. U.S.A.">
        <title>Gain and loss of multiple functionally related, horizontally transferred genes in the reduced genomes of two microsporidian parasites.</title>
        <authorList>
            <person name="Pombert J.-F."/>
            <person name="Selman M."/>
            <person name="Burki F."/>
            <person name="Bardell F.T."/>
            <person name="Farinelli L."/>
            <person name="Solter L.F."/>
            <person name="Whitman D.W."/>
            <person name="Weiss L.M."/>
            <person name="Corradi N."/>
            <person name="Keeling P.J."/>
        </authorList>
    </citation>
    <scope>NUCLEOTIDE SEQUENCE [LARGE SCALE GENOMIC DNA]</scope>
    <source>
        <strain evidence="3">SJ-2008</strain>
    </source>
</reference>
<dbReference type="InterPro" id="IPR036249">
    <property type="entry name" value="Thioredoxin-like_sf"/>
</dbReference>
<dbReference type="GO" id="GO:0034976">
    <property type="term" value="P:response to endoplasmic reticulum stress"/>
    <property type="evidence" value="ECO:0007669"/>
    <property type="project" value="TreeGrafter"/>
</dbReference>
<dbReference type="PANTHER" id="PTHR18929">
    <property type="entry name" value="PROTEIN DISULFIDE ISOMERASE"/>
    <property type="match status" value="1"/>
</dbReference>
<dbReference type="Pfam" id="PF00085">
    <property type="entry name" value="Thioredoxin"/>
    <property type="match status" value="1"/>
</dbReference>
<dbReference type="OrthoDB" id="427280at2759"/>
<dbReference type="VEuPathDB" id="MicrosporidiaDB:EROM_091550"/>
<dbReference type="HOGENOM" id="CLU_036412_0_0_1"/>
<accession>I6ZVK4</accession>
<dbReference type="SUPFAM" id="SSF52833">
    <property type="entry name" value="Thioredoxin-like"/>
    <property type="match status" value="2"/>
</dbReference>
<dbReference type="Gene3D" id="3.40.30.10">
    <property type="entry name" value="Glutaredoxin"/>
    <property type="match status" value="2"/>
</dbReference>
<sequence>MFSVVFGIALSGYAMGDVAHVQESQLLNNLKIVPSPSMVEILKDMKSVFSYVTGDEKFDGEGIKIKHEGRTFIAQSAEDVEKAMDVLKKYPAPTEGAINAMKSEEVGSKSRQGNFIVYFLDSSGYKENLQSNKEGFEGFVSTDLSLASSLGIPVPGIYGYNSSDKLSYKLELSDENNKRILSLSNLPIFGFTSSANISLYRALSGTIFYIFFDMKNGPEVLAEYSGTLNDFRYDIRVILIPSIKGSIDLGEYGLTEESLPGCMSISEDGGKYILKNVSRENISGFIKDVLDKKAEIFYKSQDEPEDNASRNVKVVTRNNIKTYLEDTSKDRFIVFGTERCPHCIRIKPIIERLGEIVKENANDKVLVGYCDVGMNDMNDFDIQFVPTLLLYKSGGRESVRYSGGERNLLNLVRFIREFGGLGIDLSMFVTPEGEERKFEVGDEADAVKEEDVRAEL</sequence>
<dbReference type="GO" id="GO:0003756">
    <property type="term" value="F:protein disulfide isomerase activity"/>
    <property type="evidence" value="ECO:0007669"/>
    <property type="project" value="TreeGrafter"/>
</dbReference>
<name>I6ZVK4_ENCRO</name>
<dbReference type="RefSeq" id="XP_009265268.1">
    <property type="nucleotide sequence ID" value="XM_009266993.1"/>
</dbReference>
<dbReference type="EMBL" id="CP003528">
    <property type="protein sequence ID" value="AFN83771.1"/>
    <property type="molecule type" value="Genomic_DNA"/>
</dbReference>
<organism evidence="3 4">
    <name type="scientific">Encephalitozoon romaleae (strain SJ-2008)</name>
    <name type="common">Microsporidian parasite</name>
    <dbReference type="NCBI Taxonomy" id="1178016"/>
    <lineage>
        <taxon>Eukaryota</taxon>
        <taxon>Fungi</taxon>
        <taxon>Fungi incertae sedis</taxon>
        <taxon>Microsporidia</taxon>
        <taxon>Unikaryonidae</taxon>
        <taxon>Encephalitozoon</taxon>
    </lineage>
</organism>
<evidence type="ECO:0000313" key="4">
    <source>
        <dbReference type="Proteomes" id="UP000010094"/>
    </source>
</evidence>
<protein>
    <submittedName>
        <fullName evidence="3">Protein disulfide isomerase</fullName>
    </submittedName>
</protein>
<dbReference type="GeneID" id="20564379"/>
<dbReference type="GO" id="GO:0006457">
    <property type="term" value="P:protein folding"/>
    <property type="evidence" value="ECO:0007669"/>
    <property type="project" value="TreeGrafter"/>
</dbReference>
<keyword evidence="3" id="KW-0413">Isomerase</keyword>
<dbReference type="InterPro" id="IPR013766">
    <property type="entry name" value="Thioredoxin_domain"/>
</dbReference>
<dbReference type="GO" id="GO:0005783">
    <property type="term" value="C:endoplasmic reticulum"/>
    <property type="evidence" value="ECO:0007669"/>
    <property type="project" value="TreeGrafter"/>
</dbReference>
<dbReference type="AlphaFoldDB" id="I6ZVK4"/>
<evidence type="ECO:0000259" key="2">
    <source>
        <dbReference type="Pfam" id="PF00085"/>
    </source>
</evidence>
<comment type="similarity">
    <text evidence="1">Belongs to the protein disulfide isomerase family.</text>
</comment>
<keyword evidence="4" id="KW-1185">Reference proteome</keyword>
<gene>
    <name evidence="3" type="ordered locus">EROM_091550</name>
</gene>
<evidence type="ECO:0000313" key="3">
    <source>
        <dbReference type="EMBL" id="AFN83771.1"/>
    </source>
</evidence>
<feature type="domain" description="Thioredoxin" evidence="2">
    <location>
        <begin position="312"/>
        <end position="416"/>
    </location>
</feature>
<proteinExistence type="inferred from homology"/>
<dbReference type="Proteomes" id="UP000010094">
    <property type="component" value="Chromosome IXc"/>
</dbReference>
<dbReference type="KEGG" id="ero:EROM_091550"/>